<reference evidence="3 4" key="1">
    <citation type="submission" date="2024-09" db="EMBL/GenBank/DDBJ databases">
        <authorList>
            <person name="Sun Q."/>
            <person name="Mori K."/>
        </authorList>
    </citation>
    <scope>NUCLEOTIDE SEQUENCE [LARGE SCALE GENOMIC DNA]</scope>
    <source>
        <strain evidence="3 4">NCAIM B.02415</strain>
    </source>
</reference>
<evidence type="ECO:0000313" key="4">
    <source>
        <dbReference type="Proteomes" id="UP001589828"/>
    </source>
</evidence>
<dbReference type="PANTHER" id="PTHR11927">
    <property type="entry name" value="GALACTOSIDE 2-L-FUCOSYLTRANSFERASE"/>
    <property type="match status" value="1"/>
</dbReference>
<protein>
    <submittedName>
        <fullName evidence="3">Alpha-1,2-fucosyltransferase</fullName>
    </submittedName>
</protein>
<comment type="caution">
    <text evidence="3">The sequence shown here is derived from an EMBL/GenBank/DDBJ whole genome shotgun (WGS) entry which is preliminary data.</text>
</comment>
<dbReference type="Gene3D" id="3.40.50.11350">
    <property type="match status" value="1"/>
</dbReference>
<keyword evidence="4" id="KW-1185">Reference proteome</keyword>
<dbReference type="Pfam" id="PF01531">
    <property type="entry name" value="Glyco_transf_11"/>
    <property type="match status" value="1"/>
</dbReference>
<proteinExistence type="predicted"/>
<keyword evidence="1" id="KW-0328">Glycosyltransferase</keyword>
<sequence length="268" mass="31464">MIIIEIKKGLGNQLFQYAAGKSLAAFHRVPLKLDLSSFYRDKSRPYSLSFFEVEQFDTSLPVPSSQHYNFYHEPFAHFDEGFFKCPPYSYLSGFWQSEKYFAGIADVLRKEFRVKDQYVSHLTVKAAEIRNEESVCLHVRRGDYLQPGYEFLGVLSLKYYIRALDYLKSTLPGYKLYIFSDDIEWVKHTIKFDSPHEFISPSIQSSSIEDFYLMQQCRHHIIANSSFSWWTAWLSEKSDSQIIICPKIWFADRRLSSEDIASASWIRL</sequence>
<accession>A0ABV6L0W7</accession>
<dbReference type="PANTHER" id="PTHR11927:SF9">
    <property type="entry name" value="L-FUCOSYLTRANSFERASE"/>
    <property type="match status" value="1"/>
</dbReference>
<dbReference type="InterPro" id="IPR002516">
    <property type="entry name" value="Glyco_trans_11"/>
</dbReference>
<keyword evidence="2" id="KW-0808">Transferase</keyword>
<dbReference type="RefSeq" id="WP_377021231.1">
    <property type="nucleotide sequence ID" value="NZ_JBHLTS010000007.1"/>
</dbReference>
<organism evidence="3 4">
    <name type="scientific">Mucilaginibacter angelicae</name>
    <dbReference type="NCBI Taxonomy" id="869718"/>
    <lineage>
        <taxon>Bacteria</taxon>
        <taxon>Pseudomonadati</taxon>
        <taxon>Bacteroidota</taxon>
        <taxon>Sphingobacteriia</taxon>
        <taxon>Sphingobacteriales</taxon>
        <taxon>Sphingobacteriaceae</taxon>
        <taxon>Mucilaginibacter</taxon>
    </lineage>
</organism>
<gene>
    <name evidence="3" type="ORF">ACFFGT_04100</name>
</gene>
<evidence type="ECO:0000256" key="1">
    <source>
        <dbReference type="ARBA" id="ARBA00022676"/>
    </source>
</evidence>
<dbReference type="Proteomes" id="UP001589828">
    <property type="component" value="Unassembled WGS sequence"/>
</dbReference>
<evidence type="ECO:0000256" key="2">
    <source>
        <dbReference type="ARBA" id="ARBA00022679"/>
    </source>
</evidence>
<evidence type="ECO:0000313" key="3">
    <source>
        <dbReference type="EMBL" id="MFC0513363.1"/>
    </source>
</evidence>
<dbReference type="EMBL" id="JBHLTS010000007">
    <property type="protein sequence ID" value="MFC0513363.1"/>
    <property type="molecule type" value="Genomic_DNA"/>
</dbReference>
<dbReference type="CDD" id="cd11301">
    <property type="entry name" value="Fut1_Fut2_like"/>
    <property type="match status" value="1"/>
</dbReference>
<name>A0ABV6L0W7_9SPHI</name>